<keyword evidence="6" id="KW-0963">Cytoplasm</keyword>
<name>A0A7M5VG06_9CNID</name>
<feature type="compositionally biased region" description="Low complexity" evidence="14">
    <location>
        <begin position="81"/>
        <end position="99"/>
    </location>
</feature>
<evidence type="ECO:0000256" key="10">
    <source>
        <dbReference type="ARBA" id="ARBA00023069"/>
    </source>
</evidence>
<evidence type="ECO:0000256" key="5">
    <source>
        <dbReference type="ARBA" id="ARBA00022306"/>
    </source>
</evidence>
<feature type="compositionally biased region" description="Acidic residues" evidence="14">
    <location>
        <begin position="157"/>
        <end position="166"/>
    </location>
</feature>
<evidence type="ECO:0000256" key="12">
    <source>
        <dbReference type="ARBA" id="ARBA00023273"/>
    </source>
</evidence>
<comment type="subcellular location">
    <subcellularLocation>
        <location evidence="2">Cell projection</location>
        <location evidence="2">Cilium</location>
        <location evidence="2">Flagellum</location>
    </subcellularLocation>
    <subcellularLocation>
        <location evidence="3">Cytoplasm</location>
        <location evidence="3">Cytoskeleton</location>
    </subcellularLocation>
</comment>
<keyword evidence="12" id="KW-0966">Cell projection</keyword>
<comment type="subunit">
    <text evidence="13">Homodimer. Interacts with HOOK1. Interacts with HOOK2. Interacts with HOOK3.</text>
</comment>
<dbReference type="AlphaFoldDB" id="A0A7M5VG06"/>
<keyword evidence="9" id="KW-0175">Coiled coil</keyword>
<feature type="region of interest" description="Disordered" evidence="14">
    <location>
        <begin position="201"/>
        <end position="323"/>
    </location>
</feature>
<evidence type="ECO:0000256" key="11">
    <source>
        <dbReference type="ARBA" id="ARBA00023212"/>
    </source>
</evidence>
<dbReference type="GO" id="GO:0008017">
    <property type="term" value="F:microtubule binding"/>
    <property type="evidence" value="ECO:0007669"/>
    <property type="project" value="InterPro"/>
</dbReference>
<feature type="compositionally biased region" description="Polar residues" evidence="14">
    <location>
        <begin position="70"/>
        <end position="80"/>
    </location>
</feature>
<feature type="domain" description="Coiled-coil" evidence="15">
    <location>
        <begin position="245"/>
        <end position="394"/>
    </location>
</feature>
<feature type="compositionally biased region" description="Low complexity" evidence="14">
    <location>
        <begin position="110"/>
        <end position="124"/>
    </location>
</feature>
<feature type="compositionally biased region" description="Low complexity" evidence="14">
    <location>
        <begin position="137"/>
        <end position="147"/>
    </location>
</feature>
<evidence type="ECO:0000313" key="17">
    <source>
        <dbReference type="Proteomes" id="UP000594262"/>
    </source>
</evidence>
<keyword evidence="10" id="KW-0969">Cilium</keyword>
<feature type="compositionally biased region" description="Basic and acidic residues" evidence="14">
    <location>
        <begin position="167"/>
        <end position="181"/>
    </location>
</feature>
<reference evidence="16" key="1">
    <citation type="submission" date="2021-01" db="UniProtKB">
        <authorList>
            <consortium name="EnsemblMetazoa"/>
        </authorList>
    </citation>
    <scope>IDENTIFICATION</scope>
</reference>
<evidence type="ECO:0000256" key="8">
    <source>
        <dbReference type="ARBA" id="ARBA00022846"/>
    </source>
</evidence>
<evidence type="ECO:0000313" key="16">
    <source>
        <dbReference type="EnsemblMetazoa" id="CLYHEMP011443.1"/>
    </source>
</evidence>
<sequence>MATGESSTEDELSRDFSTLSTSSSVTSSISRKSNASTLKDDQDGEDLSRQGTTMSDESTSSRPTSGLSSVATASRQNTVGSLRSENNSRQSQRSLSRGSTIRNDDPEVKNNSVSRESSVLSSRNGYDDDFHDDEESSPTSASSRQQSFVGKSPSNDNSDDTESESEDMGKMEKENSVLIEKDGKFELVEERNLTIDQREALGLTKREKRKPNTLNIPASSGRVRKSSNPEYAHLKSEYGMSEQQKEMKFRRVSVMQMRRQEEKERMKQEDEEKKRAADKSFKQWLAQKKETKADKKPATPHQRKKKKTVPSVQLSEEEMQRRELQDRAFKQWIDEKEEQTKDEKKMEEIRLAEEAQNYVVRDRKQCDKAFKEWLKKKKVERQSTPTQTTRKKSTYTPAGVTPTATKKKSLAPIYAPSLEQRRPRSSVRSMAANGMDCKNDVEVKRRPKTSKIRITDNFGYRHPASIDDFIERRK</sequence>
<feature type="compositionally biased region" description="Acidic residues" evidence="14">
    <location>
        <begin position="127"/>
        <end position="136"/>
    </location>
</feature>
<dbReference type="PANTHER" id="PTHR14320:SF2">
    <property type="entry name" value="COILED-COIL DOMAIN-CONTAINING PROTEIN 181"/>
    <property type="match status" value="1"/>
</dbReference>
<comment type="function">
    <text evidence="1">Microtubule-binding protein that localizes to the microtubular manchette of elongating spermatids.</text>
</comment>
<evidence type="ECO:0000259" key="15">
    <source>
        <dbReference type="Pfam" id="PF13904"/>
    </source>
</evidence>
<keyword evidence="11" id="KW-0206">Cytoskeleton</keyword>
<feature type="compositionally biased region" description="Low complexity" evidence="14">
    <location>
        <begin position="58"/>
        <end position="69"/>
    </location>
</feature>
<keyword evidence="17" id="KW-1185">Reference proteome</keyword>
<dbReference type="PANTHER" id="PTHR14320">
    <property type="entry name" value="COILED-COIL DOMAIN-CONTAINING PROTEIN 181"/>
    <property type="match status" value="1"/>
</dbReference>
<dbReference type="OrthoDB" id="5988532at2759"/>
<evidence type="ECO:0000256" key="1">
    <source>
        <dbReference type="ARBA" id="ARBA00002213"/>
    </source>
</evidence>
<evidence type="ECO:0000256" key="6">
    <source>
        <dbReference type="ARBA" id="ARBA00022490"/>
    </source>
</evidence>
<proteinExistence type="inferred from homology"/>
<organism evidence="16 17">
    <name type="scientific">Clytia hemisphaerica</name>
    <dbReference type="NCBI Taxonomy" id="252671"/>
    <lineage>
        <taxon>Eukaryota</taxon>
        <taxon>Metazoa</taxon>
        <taxon>Cnidaria</taxon>
        <taxon>Hydrozoa</taxon>
        <taxon>Hydroidolina</taxon>
        <taxon>Leptothecata</taxon>
        <taxon>Obeliida</taxon>
        <taxon>Clytiidae</taxon>
        <taxon>Clytia</taxon>
    </lineage>
</organism>
<dbReference type="InterPro" id="IPR026687">
    <property type="entry name" value="CCDC181"/>
</dbReference>
<protein>
    <recommendedName>
        <fullName evidence="5">Coiled-coil domain-containing protein 181</fullName>
    </recommendedName>
</protein>
<evidence type="ECO:0000256" key="13">
    <source>
        <dbReference type="ARBA" id="ARBA00047162"/>
    </source>
</evidence>
<feature type="compositionally biased region" description="Low complexity" evidence="14">
    <location>
        <begin position="17"/>
        <end position="33"/>
    </location>
</feature>
<dbReference type="EnsemblMetazoa" id="CLYHEMT011443.1">
    <property type="protein sequence ID" value="CLYHEMP011443.1"/>
    <property type="gene ID" value="CLYHEMG011443"/>
</dbReference>
<keyword evidence="8" id="KW-0282">Flagellum</keyword>
<dbReference type="GO" id="GO:0031514">
    <property type="term" value="C:motile cilium"/>
    <property type="evidence" value="ECO:0007669"/>
    <property type="project" value="UniProtKB-SubCell"/>
</dbReference>
<evidence type="ECO:0000256" key="9">
    <source>
        <dbReference type="ARBA" id="ARBA00023054"/>
    </source>
</evidence>
<keyword evidence="7" id="KW-0493">Microtubule</keyword>
<comment type="similarity">
    <text evidence="4">Belongs to the CCDC181 family.</text>
</comment>
<evidence type="ECO:0000256" key="3">
    <source>
        <dbReference type="ARBA" id="ARBA00004245"/>
    </source>
</evidence>
<dbReference type="RefSeq" id="XP_066925255.1">
    <property type="nucleotide sequence ID" value="XM_067069154.1"/>
</dbReference>
<dbReference type="Pfam" id="PF13904">
    <property type="entry name" value="CCDC34"/>
    <property type="match status" value="1"/>
</dbReference>
<dbReference type="Proteomes" id="UP000594262">
    <property type="component" value="Unplaced"/>
</dbReference>
<evidence type="ECO:0000256" key="2">
    <source>
        <dbReference type="ARBA" id="ARBA00004230"/>
    </source>
</evidence>
<evidence type="ECO:0000256" key="14">
    <source>
        <dbReference type="SAM" id="MobiDB-lite"/>
    </source>
</evidence>
<accession>A0A7M5VG06</accession>
<feature type="region of interest" description="Disordered" evidence="14">
    <location>
        <begin position="377"/>
        <end position="448"/>
    </location>
</feature>
<dbReference type="GO" id="GO:0005874">
    <property type="term" value="C:microtubule"/>
    <property type="evidence" value="ECO:0007669"/>
    <property type="project" value="UniProtKB-KW"/>
</dbReference>
<feature type="region of interest" description="Disordered" evidence="14">
    <location>
        <begin position="1"/>
        <end position="181"/>
    </location>
</feature>
<evidence type="ECO:0000256" key="4">
    <source>
        <dbReference type="ARBA" id="ARBA00005737"/>
    </source>
</evidence>
<dbReference type="GeneID" id="136812623"/>
<feature type="compositionally biased region" description="Basic and acidic residues" evidence="14">
    <location>
        <begin position="258"/>
        <end position="297"/>
    </location>
</feature>
<evidence type="ECO:0000256" key="7">
    <source>
        <dbReference type="ARBA" id="ARBA00022701"/>
    </source>
</evidence>
<dbReference type="InterPro" id="IPR025259">
    <property type="entry name" value="CCDC34/181"/>
</dbReference>